<dbReference type="Pfam" id="PF25601">
    <property type="entry name" value="AAA_lid_14"/>
    <property type="match status" value="1"/>
</dbReference>
<evidence type="ECO:0000259" key="10">
    <source>
        <dbReference type="PROSITE" id="PS50112"/>
    </source>
</evidence>
<dbReference type="InterPro" id="IPR035965">
    <property type="entry name" value="PAS-like_dom_sf"/>
</dbReference>
<keyword evidence="3" id="KW-0067">ATP-binding</keyword>
<dbReference type="SUPFAM" id="SSF55785">
    <property type="entry name" value="PYP-like sensor domain (PAS domain)"/>
    <property type="match status" value="1"/>
</dbReference>
<dbReference type="Pfam" id="PF00989">
    <property type="entry name" value="PAS"/>
    <property type="match status" value="1"/>
</dbReference>
<comment type="caution">
    <text evidence="11">The sequence shown here is derived from an EMBL/GenBank/DDBJ whole genome shotgun (WGS) entry which is preliminary data.</text>
</comment>
<dbReference type="InterPro" id="IPR009057">
    <property type="entry name" value="Homeodomain-like_sf"/>
</dbReference>
<dbReference type="InterPro" id="IPR027417">
    <property type="entry name" value="P-loop_NTPase"/>
</dbReference>
<dbReference type="PROSITE" id="PS00675">
    <property type="entry name" value="SIGMA54_INTERACT_1"/>
    <property type="match status" value="1"/>
</dbReference>
<keyword evidence="2" id="KW-0058">Aromatic hydrocarbons catabolism</keyword>
<dbReference type="Gene3D" id="3.40.50.300">
    <property type="entry name" value="P-loop containing nucleotide triphosphate hydrolases"/>
    <property type="match status" value="1"/>
</dbReference>
<feature type="domain" description="PAS" evidence="10">
    <location>
        <begin position="12"/>
        <end position="60"/>
    </location>
</feature>
<keyword evidence="6" id="KW-0804">Transcription</keyword>
<dbReference type="InterPro" id="IPR058031">
    <property type="entry name" value="AAA_lid_NorR"/>
</dbReference>
<keyword evidence="4" id="KW-0805">Transcription regulation</keyword>
<sequence>MEKDAQIIAFFKTSQLIDIFNTLADGIYISDAQGTTLWLNQASENLCGLPKSELIGRNVIDLEAMGIYKPSVTRLVIETGKPTTTIQLVNNKGKFLVTGHIIPDEKGNPELIVAHSRDITEAARASSQLEETVSLLKRYSEEIQLMKREAHQNMSQALIGSSRSYLALLELVKKVAVVDTTVLITGETGVGKSFLAEHIHQLSDRCGSPFVHVNCSAIPETLIESELFGYQKGAFTGANQSGKIGLVKMADKGTLFLDEISELPYHLQSKLLLLLQNKTFMPIGGTKTYTADIRIIAATNANLLDLVRMGKFRHDLYYRLNILPINVPPMRERKEDIFPLLHHNLKKFNTKHHQKRRFSIEALDILHHYEWPGNVRELENLVERIVITAKEDEIQVTDLPEELRSIRDFEENIWSLGGKFSLLERLDKIEVEIISQALRSHKSTRKTATALGITQSLLMRRIKKYGILVDSDDAH</sequence>
<dbReference type="InterPro" id="IPR013767">
    <property type="entry name" value="PAS_fold"/>
</dbReference>
<dbReference type="InterPro" id="IPR025662">
    <property type="entry name" value="Sigma_54_int_dom_ATP-bd_1"/>
</dbReference>
<dbReference type="SUPFAM" id="SSF46689">
    <property type="entry name" value="Homeodomain-like"/>
    <property type="match status" value="1"/>
</dbReference>
<dbReference type="InterPro" id="IPR025944">
    <property type="entry name" value="Sigma_54_int_dom_CS"/>
</dbReference>
<keyword evidence="8" id="KW-0175">Coiled coil</keyword>
<evidence type="ECO:0000256" key="6">
    <source>
        <dbReference type="ARBA" id="ARBA00023163"/>
    </source>
</evidence>
<dbReference type="EMBL" id="LJJB01000010">
    <property type="protein sequence ID" value="KQL45678.1"/>
    <property type="molecule type" value="Genomic_DNA"/>
</dbReference>
<dbReference type="PROSITE" id="PS00688">
    <property type="entry name" value="SIGMA54_INTERACT_3"/>
    <property type="match status" value="1"/>
</dbReference>
<accession>A0ABR5N502</accession>
<dbReference type="InterPro" id="IPR002078">
    <property type="entry name" value="Sigma_54_int"/>
</dbReference>
<dbReference type="SMART" id="SM00091">
    <property type="entry name" value="PAS"/>
    <property type="match status" value="1"/>
</dbReference>
<dbReference type="InterPro" id="IPR000014">
    <property type="entry name" value="PAS"/>
</dbReference>
<reference evidence="11 12" key="1">
    <citation type="submission" date="2015-09" db="EMBL/GenBank/DDBJ databases">
        <title>Genome sequencing project for genomic taxonomy and phylogenomics of Bacillus-like bacteria.</title>
        <authorList>
            <person name="Liu B."/>
            <person name="Wang J."/>
            <person name="Zhu Y."/>
            <person name="Liu G."/>
            <person name="Chen Q."/>
            <person name="Chen Z."/>
            <person name="Lan J."/>
            <person name="Che J."/>
            <person name="Ge C."/>
            <person name="Shi H."/>
            <person name="Pan Z."/>
            <person name="Liu X."/>
        </authorList>
    </citation>
    <scope>NUCLEOTIDE SEQUENCE [LARGE SCALE GENOMIC DNA]</scope>
    <source>
        <strain evidence="11 12">DSM 8552</strain>
    </source>
</reference>
<evidence type="ECO:0000313" key="12">
    <source>
        <dbReference type="Proteomes" id="UP000051063"/>
    </source>
</evidence>
<dbReference type="PROSITE" id="PS50045">
    <property type="entry name" value="SIGMA54_INTERACT_4"/>
    <property type="match status" value="1"/>
</dbReference>
<dbReference type="Pfam" id="PF00158">
    <property type="entry name" value="Sigma54_activat"/>
    <property type="match status" value="1"/>
</dbReference>
<organism evidence="11 12">
    <name type="scientific">Brevibacillus choshinensis</name>
    <dbReference type="NCBI Taxonomy" id="54911"/>
    <lineage>
        <taxon>Bacteria</taxon>
        <taxon>Bacillati</taxon>
        <taxon>Bacillota</taxon>
        <taxon>Bacilli</taxon>
        <taxon>Bacillales</taxon>
        <taxon>Paenibacillaceae</taxon>
        <taxon>Brevibacillus</taxon>
    </lineage>
</organism>
<name>A0ABR5N502_BRECH</name>
<dbReference type="PANTHER" id="PTHR32071">
    <property type="entry name" value="TRANSCRIPTIONAL REGULATORY PROTEIN"/>
    <property type="match status" value="1"/>
</dbReference>
<dbReference type="InterPro" id="IPR025943">
    <property type="entry name" value="Sigma_54_int_dom_ATP-bd_2"/>
</dbReference>
<feature type="domain" description="Sigma-54 factor interaction" evidence="9">
    <location>
        <begin position="158"/>
        <end position="387"/>
    </location>
</feature>
<evidence type="ECO:0000259" key="9">
    <source>
        <dbReference type="PROSITE" id="PS50045"/>
    </source>
</evidence>
<evidence type="ECO:0000256" key="1">
    <source>
        <dbReference type="ARBA" id="ARBA00022741"/>
    </source>
</evidence>
<dbReference type="SUPFAM" id="SSF52540">
    <property type="entry name" value="P-loop containing nucleoside triphosphate hydrolases"/>
    <property type="match status" value="1"/>
</dbReference>
<dbReference type="CDD" id="cd00009">
    <property type="entry name" value="AAA"/>
    <property type="match status" value="1"/>
</dbReference>
<dbReference type="Gene3D" id="3.30.450.20">
    <property type="entry name" value="PAS domain"/>
    <property type="match status" value="1"/>
</dbReference>
<dbReference type="Proteomes" id="UP000051063">
    <property type="component" value="Unassembled WGS sequence"/>
</dbReference>
<evidence type="ECO:0000256" key="4">
    <source>
        <dbReference type="ARBA" id="ARBA00023015"/>
    </source>
</evidence>
<keyword evidence="5" id="KW-0238">DNA-binding</keyword>
<dbReference type="InterPro" id="IPR030828">
    <property type="entry name" value="HTH_TyrR"/>
</dbReference>
<evidence type="ECO:0000313" key="11">
    <source>
        <dbReference type="EMBL" id="KQL45678.1"/>
    </source>
</evidence>
<evidence type="ECO:0000256" key="8">
    <source>
        <dbReference type="SAM" id="Coils"/>
    </source>
</evidence>
<evidence type="ECO:0000256" key="5">
    <source>
        <dbReference type="ARBA" id="ARBA00023125"/>
    </source>
</evidence>
<dbReference type="PROSITE" id="PS00676">
    <property type="entry name" value="SIGMA54_INTERACT_2"/>
    <property type="match status" value="1"/>
</dbReference>
<evidence type="ECO:0000256" key="3">
    <source>
        <dbReference type="ARBA" id="ARBA00022840"/>
    </source>
</evidence>
<proteinExistence type="predicted"/>
<dbReference type="NCBIfam" id="TIGR00229">
    <property type="entry name" value="sensory_box"/>
    <property type="match status" value="1"/>
</dbReference>
<keyword evidence="1" id="KW-0547">Nucleotide-binding</keyword>
<evidence type="ECO:0000256" key="2">
    <source>
        <dbReference type="ARBA" id="ARBA00022797"/>
    </source>
</evidence>
<dbReference type="Gene3D" id="1.10.10.60">
    <property type="entry name" value="Homeodomain-like"/>
    <property type="match status" value="1"/>
</dbReference>
<dbReference type="RefSeq" id="WP_055744742.1">
    <property type="nucleotide sequence ID" value="NZ_LJJB01000010.1"/>
</dbReference>
<dbReference type="SMART" id="SM00382">
    <property type="entry name" value="AAA"/>
    <property type="match status" value="1"/>
</dbReference>
<dbReference type="PROSITE" id="PS50112">
    <property type="entry name" value="PAS"/>
    <property type="match status" value="1"/>
</dbReference>
<dbReference type="InterPro" id="IPR003593">
    <property type="entry name" value="AAA+_ATPase"/>
</dbReference>
<evidence type="ECO:0000256" key="7">
    <source>
        <dbReference type="ARBA" id="ARBA00029500"/>
    </source>
</evidence>
<gene>
    <name evidence="11" type="ORF">AN963_11510</name>
</gene>
<dbReference type="CDD" id="cd00130">
    <property type="entry name" value="PAS"/>
    <property type="match status" value="1"/>
</dbReference>
<protein>
    <recommendedName>
        <fullName evidence="7">HTH-type transcriptional regulatory protein TyrR</fullName>
    </recommendedName>
</protein>
<dbReference type="PANTHER" id="PTHR32071:SF57">
    <property type="entry name" value="C4-DICARBOXYLATE TRANSPORT TRANSCRIPTIONAL REGULATORY PROTEIN DCTD"/>
    <property type="match status" value="1"/>
</dbReference>
<feature type="coiled-coil region" evidence="8">
    <location>
        <begin position="122"/>
        <end position="156"/>
    </location>
</feature>
<keyword evidence="12" id="KW-1185">Reference proteome</keyword>
<dbReference type="Pfam" id="PF18024">
    <property type="entry name" value="HTH_50"/>
    <property type="match status" value="1"/>
</dbReference>
<dbReference type="Gene3D" id="1.10.8.60">
    <property type="match status" value="1"/>
</dbReference>